<organism evidence="7 8">
    <name type="scientific">Cytospora chrysosperma</name>
    <name type="common">Cytospora canker fungus</name>
    <name type="synonym">Sphaeria chrysosperma</name>
    <dbReference type="NCBI Taxonomy" id="252740"/>
    <lineage>
        <taxon>Eukaryota</taxon>
        <taxon>Fungi</taxon>
        <taxon>Dikarya</taxon>
        <taxon>Ascomycota</taxon>
        <taxon>Pezizomycotina</taxon>
        <taxon>Sordariomycetes</taxon>
        <taxon>Sordariomycetidae</taxon>
        <taxon>Diaporthales</taxon>
        <taxon>Cytosporaceae</taxon>
        <taxon>Cytospora</taxon>
    </lineage>
</organism>
<comment type="caution">
    <text evidence="7">The sequence shown here is derived from an EMBL/GenBank/DDBJ whole genome shotgun (WGS) entry which is preliminary data.</text>
</comment>
<feature type="transmembrane region" description="Helical" evidence="6">
    <location>
        <begin position="102"/>
        <end position="122"/>
    </location>
</feature>
<dbReference type="PANTHER" id="PTHR23501:SF200">
    <property type="entry name" value="TRANSPORTER, PUTATIVE (AFU_ORTHOLOGUE AFUA_3G01360)-RELATED"/>
    <property type="match status" value="1"/>
</dbReference>
<feature type="transmembrane region" description="Helical" evidence="6">
    <location>
        <begin position="389"/>
        <end position="407"/>
    </location>
</feature>
<keyword evidence="4 6" id="KW-0472">Membrane</keyword>
<evidence type="ECO:0000256" key="1">
    <source>
        <dbReference type="ARBA" id="ARBA00004141"/>
    </source>
</evidence>
<feature type="transmembrane region" description="Helical" evidence="6">
    <location>
        <begin position="273"/>
        <end position="298"/>
    </location>
</feature>
<protein>
    <recommendedName>
        <fullName evidence="9">Major facilitator superfamily (MFS) profile domain-containing protein</fullName>
    </recommendedName>
</protein>
<sequence length="586" mass="62844">MAKFDAVKDGQLQPAVAVTEQAPRSPMEDHEKGLGSCPSGVEREKLIESTRATETGVASIEAAQAVWGKRGRYLIIAGLAMIMIIYEVDNTTVYIYNNYSTSSFNALSSIASLATANTVIFAAVKPPLAKISNVIGRGQTYLITISLYVIAYIVMASASSLGAYATGSVLYTIGQSGTNILNDILISDITTARWRAFAIGVSFTPFLVTVWCAAFIVDSVVAEGGIGWRWGIGMFAILMPFCASFIITTLLYYQSRAKKMGLAPRAKITVYAFCSQVDLGGIFLFTAGLVLLLLPMALSGLTPSEWKTPWVIALIVLGAALLIALPFYEHYVAAFPLIPPSYFKNITIVMCLLLVALDNVCFACTHAYLYAWGSISHGFSARNDTFYTYTNGVVQCLIGIITGLVVGKIRRYKWIAVAGVCIRTIGYGVMLRLRGNNNSTGELFAVQVVQGIGSGIIGTTLLVPAQISVPHAQMPQVTALFVSCAFVGSSIGSCIAGGIYTNTLRPALWKHLGDGATAELVNSLFNSITGTLPVWGSSERDAINAAYSDVIRYMTYAALGASIPGPFMAFLLPDYVLPDRHNLVEG</sequence>
<feature type="transmembrane region" description="Helical" evidence="6">
    <location>
        <begin position="414"/>
        <end position="431"/>
    </location>
</feature>
<dbReference type="InterPro" id="IPR011701">
    <property type="entry name" value="MFS"/>
</dbReference>
<feature type="transmembrane region" description="Helical" evidence="6">
    <location>
        <begin position="310"/>
        <end position="328"/>
    </location>
</feature>
<evidence type="ECO:0000256" key="5">
    <source>
        <dbReference type="SAM" id="MobiDB-lite"/>
    </source>
</evidence>
<evidence type="ECO:0000256" key="2">
    <source>
        <dbReference type="ARBA" id="ARBA00022692"/>
    </source>
</evidence>
<feature type="region of interest" description="Disordered" evidence="5">
    <location>
        <begin position="15"/>
        <end position="39"/>
    </location>
</feature>
<evidence type="ECO:0008006" key="9">
    <source>
        <dbReference type="Google" id="ProtNLM"/>
    </source>
</evidence>
<dbReference type="EMBL" id="LJZO01000010">
    <property type="protein sequence ID" value="ROV99753.1"/>
    <property type="molecule type" value="Genomic_DNA"/>
</dbReference>
<evidence type="ECO:0000256" key="6">
    <source>
        <dbReference type="SAM" id="Phobius"/>
    </source>
</evidence>
<feature type="transmembrane region" description="Helical" evidence="6">
    <location>
        <begin position="73"/>
        <end position="96"/>
    </location>
</feature>
<feature type="transmembrane region" description="Helical" evidence="6">
    <location>
        <begin position="228"/>
        <end position="253"/>
    </location>
</feature>
<evidence type="ECO:0000313" key="8">
    <source>
        <dbReference type="Proteomes" id="UP000284375"/>
    </source>
</evidence>
<keyword evidence="2 6" id="KW-0812">Transmembrane</keyword>
<evidence type="ECO:0000256" key="3">
    <source>
        <dbReference type="ARBA" id="ARBA00022989"/>
    </source>
</evidence>
<dbReference type="STRING" id="252740.A0A423W8V0"/>
<gene>
    <name evidence="7" type="ORF">VSDG_03118</name>
</gene>
<dbReference type="Proteomes" id="UP000284375">
    <property type="component" value="Unassembled WGS sequence"/>
</dbReference>
<evidence type="ECO:0000313" key="7">
    <source>
        <dbReference type="EMBL" id="ROV99753.1"/>
    </source>
</evidence>
<feature type="transmembrane region" description="Helical" evidence="6">
    <location>
        <begin position="348"/>
        <end position="369"/>
    </location>
</feature>
<dbReference type="OrthoDB" id="2241241at2759"/>
<dbReference type="SUPFAM" id="SSF103473">
    <property type="entry name" value="MFS general substrate transporter"/>
    <property type="match status" value="1"/>
</dbReference>
<dbReference type="AlphaFoldDB" id="A0A423W8V0"/>
<feature type="transmembrane region" description="Helical" evidence="6">
    <location>
        <begin position="477"/>
        <end position="500"/>
    </location>
</feature>
<keyword evidence="8" id="KW-1185">Reference proteome</keyword>
<accession>A0A423W8V0</accession>
<dbReference type="InterPro" id="IPR036259">
    <property type="entry name" value="MFS_trans_sf"/>
</dbReference>
<feature type="transmembrane region" description="Helical" evidence="6">
    <location>
        <begin position="553"/>
        <end position="572"/>
    </location>
</feature>
<dbReference type="PANTHER" id="PTHR23501">
    <property type="entry name" value="MAJOR FACILITATOR SUPERFAMILY"/>
    <property type="match status" value="1"/>
</dbReference>
<feature type="transmembrane region" description="Helical" evidence="6">
    <location>
        <begin position="194"/>
        <end position="216"/>
    </location>
</feature>
<evidence type="ECO:0000256" key="4">
    <source>
        <dbReference type="ARBA" id="ARBA00023136"/>
    </source>
</evidence>
<feature type="transmembrane region" description="Helical" evidence="6">
    <location>
        <begin position="134"/>
        <end position="155"/>
    </location>
</feature>
<dbReference type="Pfam" id="PF07690">
    <property type="entry name" value="MFS_1"/>
    <property type="match status" value="1"/>
</dbReference>
<reference evidence="7 8" key="1">
    <citation type="submission" date="2015-09" db="EMBL/GenBank/DDBJ databases">
        <title>Host preference determinants of Valsa canker pathogens revealed by comparative genomics.</title>
        <authorList>
            <person name="Yin Z."/>
            <person name="Huang L."/>
        </authorList>
    </citation>
    <scope>NUCLEOTIDE SEQUENCE [LARGE SCALE GENOMIC DNA]</scope>
    <source>
        <strain evidence="7 8">YSFL</strain>
    </source>
</reference>
<feature type="transmembrane region" description="Helical" evidence="6">
    <location>
        <begin position="443"/>
        <end position="465"/>
    </location>
</feature>
<name>A0A423W8V0_CYTCH</name>
<comment type="subcellular location">
    <subcellularLocation>
        <location evidence="1">Membrane</location>
        <topology evidence="1">Multi-pass membrane protein</topology>
    </subcellularLocation>
</comment>
<proteinExistence type="predicted"/>
<keyword evidence="3 6" id="KW-1133">Transmembrane helix</keyword>
<dbReference type="Gene3D" id="1.20.1250.20">
    <property type="entry name" value="MFS general substrate transporter like domains"/>
    <property type="match status" value="2"/>
</dbReference>
<dbReference type="GO" id="GO:0015343">
    <property type="term" value="F:siderophore-iron transmembrane transporter activity"/>
    <property type="evidence" value="ECO:0007669"/>
    <property type="project" value="TreeGrafter"/>
</dbReference>
<dbReference type="GO" id="GO:0005886">
    <property type="term" value="C:plasma membrane"/>
    <property type="evidence" value="ECO:0007669"/>
    <property type="project" value="TreeGrafter"/>
</dbReference>